<proteinExistence type="predicted"/>
<accession>A0AA96LHX7</accession>
<dbReference type="PANTHER" id="PTHR43312">
    <property type="entry name" value="D-THREO-ALDOSE 1-DEHYDROGENASE"/>
    <property type="match status" value="1"/>
</dbReference>
<keyword evidence="3" id="KW-1185">Reference proteome</keyword>
<dbReference type="Proteomes" id="UP001305702">
    <property type="component" value="Chromosome"/>
</dbReference>
<evidence type="ECO:0000259" key="1">
    <source>
        <dbReference type="Pfam" id="PF00248"/>
    </source>
</evidence>
<dbReference type="PANTHER" id="PTHR43312:SF1">
    <property type="entry name" value="NADP-DEPENDENT OXIDOREDUCTASE DOMAIN-CONTAINING PROTEIN"/>
    <property type="match status" value="1"/>
</dbReference>
<dbReference type="InterPro" id="IPR053135">
    <property type="entry name" value="AKR2_Oxidoreductase"/>
</dbReference>
<dbReference type="InterPro" id="IPR023210">
    <property type="entry name" value="NADP_OxRdtase_dom"/>
</dbReference>
<feature type="domain" description="NADP-dependent oxidoreductase" evidence="1">
    <location>
        <begin position="16"/>
        <end position="284"/>
    </location>
</feature>
<dbReference type="CDD" id="cd19095">
    <property type="entry name" value="AKR_PA4992-like"/>
    <property type="match status" value="1"/>
</dbReference>
<gene>
    <name evidence="2" type="ORF">MJA45_04515</name>
</gene>
<dbReference type="SUPFAM" id="SSF51430">
    <property type="entry name" value="NAD(P)-linked oxidoreductase"/>
    <property type="match status" value="1"/>
</dbReference>
<evidence type="ECO:0000313" key="2">
    <source>
        <dbReference type="EMBL" id="WNQ12316.1"/>
    </source>
</evidence>
<reference evidence="2 3" key="1">
    <citation type="submission" date="2022-02" db="EMBL/GenBank/DDBJ databases">
        <title>Paenibacillus sp. MBLB1776 Whole Genome Shotgun Sequencing.</title>
        <authorList>
            <person name="Hwang C.Y."/>
            <person name="Cho E.-S."/>
            <person name="Seo M.-J."/>
        </authorList>
    </citation>
    <scope>NUCLEOTIDE SEQUENCE [LARGE SCALE GENOMIC DNA]</scope>
    <source>
        <strain evidence="2 3">MBLB1776</strain>
    </source>
</reference>
<organism evidence="2 3">
    <name type="scientific">Paenibacillus aurantius</name>
    <dbReference type="NCBI Taxonomy" id="2918900"/>
    <lineage>
        <taxon>Bacteria</taxon>
        <taxon>Bacillati</taxon>
        <taxon>Bacillota</taxon>
        <taxon>Bacilli</taxon>
        <taxon>Bacillales</taxon>
        <taxon>Paenibacillaceae</taxon>
        <taxon>Paenibacillus</taxon>
    </lineage>
</organism>
<dbReference type="InterPro" id="IPR020471">
    <property type="entry name" value="AKR"/>
</dbReference>
<evidence type="ECO:0000313" key="3">
    <source>
        <dbReference type="Proteomes" id="UP001305702"/>
    </source>
</evidence>
<dbReference type="InterPro" id="IPR036812">
    <property type="entry name" value="NAD(P)_OxRdtase_dom_sf"/>
</dbReference>
<dbReference type="GO" id="GO:0016491">
    <property type="term" value="F:oxidoreductase activity"/>
    <property type="evidence" value="ECO:0007669"/>
    <property type="project" value="InterPro"/>
</dbReference>
<sequence>MEKRKFGKTDMNVSVLGFGAAPIGMEEGVAFEEVRRLLEEVLELGVTVIDTASYYDRSEEYIGRAIGNRRKDYYLFSKCGEGESVGLDYPDWDARAVRPSVERSLKRLQTDYLDLVLIHSCSEAILRQGDLIAEVKKLKEEGLVRYIGYSGDSTDMLYAIGTGEYDAIETSVNIADQEAVHLTLKEAEKAGLGVIAKRPVANVVWKRDESEFNTPGDYKERLEKLSYPFLEKPADDILETALRFTLSIPQVHTAIVGTKNREHFRQNVQQAAKGKLEEREMEAILRRWQEVREPAWAGLK</sequence>
<dbReference type="Pfam" id="PF00248">
    <property type="entry name" value="Aldo_ket_red"/>
    <property type="match status" value="1"/>
</dbReference>
<dbReference type="RefSeq" id="WP_315606093.1">
    <property type="nucleotide sequence ID" value="NZ_CP130318.1"/>
</dbReference>
<dbReference type="EMBL" id="CP130318">
    <property type="protein sequence ID" value="WNQ12316.1"/>
    <property type="molecule type" value="Genomic_DNA"/>
</dbReference>
<dbReference type="KEGG" id="paun:MJA45_04515"/>
<dbReference type="PRINTS" id="PR00069">
    <property type="entry name" value="ALDKETRDTASE"/>
</dbReference>
<protein>
    <submittedName>
        <fullName evidence="2">Aldo/keto reductase</fullName>
    </submittedName>
</protein>
<dbReference type="AlphaFoldDB" id="A0AA96LHX7"/>
<dbReference type="Gene3D" id="3.20.20.100">
    <property type="entry name" value="NADP-dependent oxidoreductase domain"/>
    <property type="match status" value="1"/>
</dbReference>
<name>A0AA96LHX7_9BACL</name>